<organism evidence="4 5">
    <name type="scientific">Leucobacter manosquensis</name>
    <dbReference type="NCBI Taxonomy" id="2810611"/>
    <lineage>
        <taxon>Bacteria</taxon>
        <taxon>Bacillati</taxon>
        <taxon>Actinomycetota</taxon>
        <taxon>Actinomycetes</taxon>
        <taxon>Micrococcales</taxon>
        <taxon>Microbacteriaceae</taxon>
        <taxon>Leucobacter</taxon>
    </lineage>
</organism>
<comment type="caution">
    <text evidence="4">The sequence shown here is derived from an EMBL/GenBank/DDBJ whole genome shotgun (WGS) entry which is preliminary data.</text>
</comment>
<evidence type="ECO:0000313" key="4">
    <source>
        <dbReference type="EMBL" id="MBS3181897.1"/>
    </source>
</evidence>
<evidence type="ECO:0000256" key="1">
    <source>
        <dbReference type="SAM" id="MobiDB-lite"/>
    </source>
</evidence>
<keyword evidence="3" id="KW-0732">Signal</keyword>
<feature type="chain" id="PRO_5045723030" evidence="3">
    <location>
        <begin position="47"/>
        <end position="1129"/>
    </location>
</feature>
<feature type="compositionally biased region" description="Gly residues" evidence="1">
    <location>
        <begin position="1070"/>
        <end position="1088"/>
    </location>
</feature>
<name>A0ABS5M3X2_9MICO</name>
<dbReference type="PANTHER" id="PTHR37494:SF1">
    <property type="entry name" value="STAPHYLOCOCCUS AUREUS SURFACE PROTEIN A"/>
    <property type="match status" value="1"/>
</dbReference>
<keyword evidence="5" id="KW-1185">Reference proteome</keyword>
<dbReference type="SUPFAM" id="SSF49313">
    <property type="entry name" value="Cadherin-like"/>
    <property type="match status" value="7"/>
</dbReference>
<dbReference type="PANTHER" id="PTHR37494">
    <property type="entry name" value="HEMAGGLUTININ"/>
    <property type="match status" value="1"/>
</dbReference>
<evidence type="ECO:0000256" key="3">
    <source>
        <dbReference type="SAM" id="SignalP"/>
    </source>
</evidence>
<protein>
    <submittedName>
        <fullName evidence="4">Ig domain-containing protein</fullName>
    </submittedName>
</protein>
<gene>
    <name evidence="4" type="ORF">JSQ98_06760</name>
</gene>
<keyword evidence="2" id="KW-0812">Transmembrane</keyword>
<sequence>MLSTIGVPHTRTHRLRSRASRVIAIAATAAIAFSGLALGTAQPAQAAVESIQFEAPNNNRVVLGDLASRSQRGAVSISGIGPYTVRGTDAKSKEPYEFVTDVNYGDSSYPAWQHEGQERTLTSQGYSSNPSIAFGGRSGVMQMQSSLGCTFGNDWDGIPAYCSSFGPDVYSKPFDAKLGQAVSFDWAAEKQSDDYEIYAFLVKVDGTGYGTEADHTLIAYGRGGTQNWTTTSKVIPADGTYRFRFVNGSYDRTGGLALGSYMYVDSVLKLGLANPIDFDQLSDHVVTDGARTVSATAPGGAVTFSTSTTSICAVNGSTVTFTGNVGTCTIVANQAGNAEYVPAESTARSFRVLAARTAPVNAGLPYFTGSLTEGSTISFDEGTWLDGGSPITETRVQWTQSANGAAATPIAGATGASCYLVESSGSQLRVSVTKVNAIGQTTQVSAPLNGFTCGAPAAPVWNQQSLGNPVVGTPVSVAFTASGATKPTYSVVDGGLPDGLTLNATTGVVSGTPTTAGDYTFTLRATNPTGTDDLMVTGTVNQAPGAITGAPGQFVVGTAAAGAVAATGAPAPSFTITAGALPAGVTLDPKTGAFSGTPTESGAYAFTVTASNGIGTATTREFTGTVEQAPNWNVTVGWSPQVGEALDVTFTAAGTPTPTYSISSGELPDGLTLDAATGRVTGTPTTPGAYSFIILASNTQGTQGLSVSGTVTAAPGAITGEPGHWVVGADAIGTLQASGTPAPVYLVTAGKLPQGVSLNPITGEFSGSPVAAGEYSFTVTASNGIGSTTTREFSGVVDQAPVWDAHEGLALQTGVVVSTIFTATGTPTPTYSILSGALPEGLVLNESTGEITGTPTTPGSYTVTLGASNGIGDPVPLELTGIVTAAPVWVDTTLGGLRVGTAFADGVFAEGTPAATYSVTAGSLPSGLALNALTGAITGTPTASGAFAFTVSASNGVGAAISHEFTGTVVKSPAHAAGSAVKLPQLQQGKHFEIDLSEGVDSDPAPTYRVSSGLLPEGVSLDPITGVLSGTPLHEGPYSFIITVDNGTGEPLTFAFEGYVEAPAAGAAAPGGSGAADGAGSGSAGSGDAGLAATGTDTAPIAALGAMLLLAAGLVGGLTLTLRRRRTIG</sequence>
<dbReference type="Pfam" id="PF05345">
    <property type="entry name" value="He_PIG"/>
    <property type="match status" value="7"/>
</dbReference>
<proteinExistence type="predicted"/>
<keyword evidence="2" id="KW-1133">Transmembrane helix</keyword>
<accession>A0ABS5M3X2</accession>
<keyword evidence="2" id="KW-0472">Membrane</keyword>
<dbReference type="EMBL" id="JAFEVO010000001">
    <property type="protein sequence ID" value="MBS3181897.1"/>
    <property type="molecule type" value="Genomic_DNA"/>
</dbReference>
<feature type="region of interest" description="Disordered" evidence="1">
    <location>
        <begin position="1070"/>
        <end position="1089"/>
    </location>
</feature>
<feature type="signal peptide" evidence="3">
    <location>
        <begin position="1"/>
        <end position="46"/>
    </location>
</feature>
<dbReference type="InterPro" id="IPR013783">
    <property type="entry name" value="Ig-like_fold"/>
</dbReference>
<dbReference type="Proteomes" id="UP000811492">
    <property type="component" value="Unassembled WGS sequence"/>
</dbReference>
<dbReference type="InterPro" id="IPR015919">
    <property type="entry name" value="Cadherin-like_sf"/>
</dbReference>
<feature type="transmembrane region" description="Helical" evidence="2">
    <location>
        <begin position="1101"/>
        <end position="1122"/>
    </location>
</feature>
<reference evidence="4 5" key="1">
    <citation type="submission" date="2021-02" db="EMBL/GenBank/DDBJ databases">
        <title>Draft genome and description of Leucobacter sp nov strain Marseille-Q4368.</title>
        <authorList>
            <person name="Boxberger M."/>
            <person name="La Scola B."/>
        </authorList>
    </citation>
    <scope>NUCLEOTIDE SEQUENCE [LARGE SCALE GENOMIC DNA]</scope>
    <source>
        <strain evidence="4 5">Marseille-Q4368</strain>
    </source>
</reference>
<evidence type="ECO:0000313" key="5">
    <source>
        <dbReference type="Proteomes" id="UP000811492"/>
    </source>
</evidence>
<dbReference type="Gene3D" id="2.60.40.10">
    <property type="entry name" value="Immunoglobulins"/>
    <property type="match status" value="7"/>
</dbReference>
<evidence type="ECO:0000256" key="2">
    <source>
        <dbReference type="SAM" id="Phobius"/>
    </source>
</evidence>
<dbReference type="RefSeq" id="WP_211648919.1">
    <property type="nucleotide sequence ID" value="NZ_JAFEVO010000001.1"/>
</dbReference>